<name>A0A1X7UQ16_AMPQE</name>
<gene>
    <name evidence="3" type="primary">109582581</name>
</gene>
<dbReference type="AlphaFoldDB" id="A0A1X7UQ16"/>
<reference evidence="3" key="2">
    <citation type="submission" date="2017-05" db="UniProtKB">
        <authorList>
            <consortium name="EnsemblMetazoa"/>
        </authorList>
    </citation>
    <scope>IDENTIFICATION</scope>
</reference>
<organism evidence="3">
    <name type="scientific">Amphimedon queenslandica</name>
    <name type="common">Sponge</name>
    <dbReference type="NCBI Taxonomy" id="400682"/>
    <lineage>
        <taxon>Eukaryota</taxon>
        <taxon>Metazoa</taxon>
        <taxon>Porifera</taxon>
        <taxon>Demospongiae</taxon>
        <taxon>Heteroscleromorpha</taxon>
        <taxon>Haplosclerida</taxon>
        <taxon>Niphatidae</taxon>
        <taxon>Amphimedon</taxon>
    </lineage>
</organism>
<dbReference type="Proteomes" id="UP000007879">
    <property type="component" value="Unassembled WGS sequence"/>
</dbReference>
<feature type="signal peptide" evidence="2">
    <location>
        <begin position="1"/>
        <end position="21"/>
    </location>
</feature>
<proteinExistence type="predicted"/>
<accession>A0A1X7UQ16</accession>
<sequence length="282" mass="29813">MSVTIFILLIGCICTCTIVLSSPVGSIGPMAASDLPPSLEESLENNTNAILGSGGSASPPPSPPSSSVSGKVKPSSSCTYSHGSSQYQTASTLSQVLLNKKLSAIYKPLMDVGKTVWGSDFDPYTTTTTQSNIVMSTQPSTLFDCSATLQSLSNAVPLMGCYFDILTAILGNFTTDTVHNTTSAWTAVRQLVYDSYANIVVINNLRGLVATFPCTKTAASVGCAVNYDDASNDQYQCSSPQCLNTKYYKYAVVSVPVAVSFHHIEGTITRFTQLCLAGGKKD</sequence>
<keyword evidence="2" id="KW-0732">Signal</keyword>
<evidence type="ECO:0000313" key="3">
    <source>
        <dbReference type="EnsemblMetazoa" id="Aqu2.1.30080_001"/>
    </source>
</evidence>
<feature type="region of interest" description="Disordered" evidence="1">
    <location>
        <begin position="48"/>
        <end position="84"/>
    </location>
</feature>
<reference evidence="4" key="1">
    <citation type="journal article" date="2010" name="Nature">
        <title>The Amphimedon queenslandica genome and the evolution of animal complexity.</title>
        <authorList>
            <person name="Srivastava M."/>
            <person name="Simakov O."/>
            <person name="Chapman J."/>
            <person name="Fahey B."/>
            <person name="Gauthier M.E."/>
            <person name="Mitros T."/>
            <person name="Richards G.S."/>
            <person name="Conaco C."/>
            <person name="Dacre M."/>
            <person name="Hellsten U."/>
            <person name="Larroux C."/>
            <person name="Putnam N.H."/>
            <person name="Stanke M."/>
            <person name="Adamska M."/>
            <person name="Darling A."/>
            <person name="Degnan S.M."/>
            <person name="Oakley T.H."/>
            <person name="Plachetzki D.C."/>
            <person name="Zhai Y."/>
            <person name="Adamski M."/>
            <person name="Calcino A."/>
            <person name="Cummins S.F."/>
            <person name="Goodstein D.M."/>
            <person name="Harris C."/>
            <person name="Jackson D.J."/>
            <person name="Leys S.P."/>
            <person name="Shu S."/>
            <person name="Woodcroft B.J."/>
            <person name="Vervoort M."/>
            <person name="Kosik K.S."/>
            <person name="Manning G."/>
            <person name="Degnan B.M."/>
            <person name="Rokhsar D.S."/>
        </authorList>
    </citation>
    <scope>NUCLEOTIDE SEQUENCE [LARGE SCALE GENOMIC DNA]</scope>
</reference>
<keyword evidence="4" id="KW-1185">Reference proteome</keyword>
<dbReference type="KEGG" id="aqu:109582581"/>
<evidence type="ECO:0000256" key="2">
    <source>
        <dbReference type="SAM" id="SignalP"/>
    </source>
</evidence>
<feature type="chain" id="PRO_5012553070" evidence="2">
    <location>
        <begin position="22"/>
        <end position="282"/>
    </location>
</feature>
<feature type="compositionally biased region" description="Low complexity" evidence="1">
    <location>
        <begin position="65"/>
        <end position="77"/>
    </location>
</feature>
<protein>
    <submittedName>
        <fullName evidence="3">Uncharacterized protein</fullName>
    </submittedName>
</protein>
<evidence type="ECO:0000256" key="1">
    <source>
        <dbReference type="SAM" id="MobiDB-lite"/>
    </source>
</evidence>
<dbReference type="EnsemblMetazoa" id="XM_019997342.1">
    <property type="protein sequence ID" value="XP_019852901.1"/>
    <property type="gene ID" value="LOC109582581"/>
</dbReference>
<dbReference type="EnsemblMetazoa" id="Aqu2.1.30080_001">
    <property type="protein sequence ID" value="Aqu2.1.30080_001"/>
    <property type="gene ID" value="Aqu2.1.30080"/>
</dbReference>
<evidence type="ECO:0000313" key="4">
    <source>
        <dbReference type="Proteomes" id="UP000007879"/>
    </source>
</evidence>
<dbReference type="InParanoid" id="A0A1X7UQ16"/>